<evidence type="ECO:0000313" key="3">
    <source>
        <dbReference type="EMBL" id="KAL3788579.1"/>
    </source>
</evidence>
<sequence length="1108" mass="121914">MPHQINVAALDYLLALCLWAAATAKANDASHQLTLRGSAPRSELPKAAREYSMKYSRQFPITRELETETTLSCEGNLWHPDPYEYNGCSNSLDFPQEWKGVDVLFYSSSKDCCDFFVSGKDCNIYDVCKFEAPSSKPTLSNESPVITPAVSCTSDQWHPDMINQDGCSNSLDFPEEWRGLSIYFYSSSKECCDFFFPKDSCVVYQVCEDGPLSLSSTEPSSKPTPFLAKIPTTKPSNTHLTKQPTALPTTRRPSALPTPAPTKSPTSAPTKQYYSIPSSGMCARVDELTPAWITTFFSDYDACCRSGWAVEACLAKAPSDETQTVPTTNPTLPPLLYYLISSTGICAPVDAYTPSWMTTSDFFPDYMDCCKSSWNVEACIAVKPRGEPSFTPTSKPTSPTTRRPSFEPVSSQPMTDYPTSSPADLCRSALWHPSEDFSKCTNSFSYSKNWDSSPMSDVYLHETLSGCCEAFFEEWNMACVFEDICSLPALEIPTTRPTIESTHQSTDHSAETITCQSALWHPSEDYSKCTNSFGYPETWDRPSLSSAYLYETAYLCCEMFFFSWEKECVIEDACKMKKIGTPTEHPTHASTNAPTKSPLFMIEPDSSCTSALWHPSDDYSKCTNSFGYSESWNSPPLRSAYLHKTAESCCELFFEAWNKKCVIEDICDMGSFGGTSGETKTTSTHAITTNSVSTTSVGVCKLKTWHPSSGLTSCTNSDDYPESWNLPSMHEKYLFDSKERCCEVFFLLQDTSCVVEDYCSGTVTTIKLLTKAPTSRTTGYPTTTSPPTKPMAPTQSPTKTPVSAAPLSSKPSYKEPSTSPSSPPTSRPTEIKWYPDRNPDYSKGRCINALPIPQFRETYGTLRECCDSSYAGQESGACLSSEATTTSSTTLTMSTTTTARYYSDPSSGMCAVVDGNTPSWITTFFTDWTECCKIGWVLEACLAAAPANLVDDAMTVDGDLSKSTTTTSTSSTTSTQRYYSDPSNGMCGIVDKSTPTWITTFFTDWTECCKAGWVFDACLAAAPANLADDSETMTVIPKASIASTDCNSAPWHPTNDSHPICSNSDAYPPVWNDPPLKHIYLLQTAQACCEQFYSGRVCEIVDTCALGK</sequence>
<keyword evidence="2" id="KW-0732">Signal</keyword>
<dbReference type="AlphaFoldDB" id="A0ABD3PLR6"/>
<comment type="caution">
    <text evidence="3">The sequence shown here is derived from an EMBL/GenBank/DDBJ whole genome shotgun (WGS) entry which is preliminary data.</text>
</comment>
<feature type="compositionally biased region" description="Low complexity" evidence="1">
    <location>
        <begin position="773"/>
        <end position="794"/>
    </location>
</feature>
<dbReference type="Proteomes" id="UP001516023">
    <property type="component" value="Unassembled WGS sequence"/>
</dbReference>
<feature type="region of interest" description="Disordered" evidence="1">
    <location>
        <begin position="212"/>
        <end position="270"/>
    </location>
</feature>
<feature type="compositionally biased region" description="Low complexity" evidence="1">
    <location>
        <begin position="808"/>
        <end position="820"/>
    </location>
</feature>
<evidence type="ECO:0000313" key="4">
    <source>
        <dbReference type="Proteomes" id="UP001516023"/>
    </source>
</evidence>
<reference evidence="3 4" key="1">
    <citation type="journal article" date="2020" name="G3 (Bethesda)">
        <title>Improved Reference Genome for Cyclotella cryptica CCMP332, a Model for Cell Wall Morphogenesis, Salinity Adaptation, and Lipid Production in Diatoms (Bacillariophyta).</title>
        <authorList>
            <person name="Roberts W.R."/>
            <person name="Downey K.M."/>
            <person name="Ruck E.C."/>
            <person name="Traller J.C."/>
            <person name="Alverson A.J."/>
        </authorList>
    </citation>
    <scope>NUCLEOTIDE SEQUENCE [LARGE SCALE GENOMIC DNA]</scope>
    <source>
        <strain evidence="3 4">CCMP332</strain>
    </source>
</reference>
<accession>A0ABD3PLR6</accession>
<gene>
    <name evidence="3" type="ORF">HJC23_005238</name>
</gene>
<keyword evidence="4" id="KW-1185">Reference proteome</keyword>
<feature type="compositionally biased region" description="Polar residues" evidence="1">
    <location>
        <begin position="233"/>
        <end position="252"/>
    </location>
</feature>
<organism evidence="3 4">
    <name type="scientific">Cyclotella cryptica</name>
    <dbReference type="NCBI Taxonomy" id="29204"/>
    <lineage>
        <taxon>Eukaryota</taxon>
        <taxon>Sar</taxon>
        <taxon>Stramenopiles</taxon>
        <taxon>Ochrophyta</taxon>
        <taxon>Bacillariophyta</taxon>
        <taxon>Coscinodiscophyceae</taxon>
        <taxon>Thalassiosirophycidae</taxon>
        <taxon>Stephanodiscales</taxon>
        <taxon>Stephanodiscaceae</taxon>
        <taxon>Cyclotella</taxon>
    </lineage>
</organism>
<feature type="region of interest" description="Disordered" evidence="1">
    <location>
        <begin position="387"/>
        <end position="421"/>
    </location>
</feature>
<feature type="chain" id="PRO_5044764887" evidence="2">
    <location>
        <begin position="25"/>
        <end position="1108"/>
    </location>
</feature>
<feature type="signal peptide" evidence="2">
    <location>
        <begin position="1"/>
        <end position="24"/>
    </location>
</feature>
<proteinExistence type="predicted"/>
<feature type="region of interest" description="Disordered" evidence="1">
    <location>
        <begin position="773"/>
        <end position="836"/>
    </location>
</feature>
<dbReference type="EMBL" id="JABMIG020000154">
    <property type="protein sequence ID" value="KAL3788579.1"/>
    <property type="molecule type" value="Genomic_DNA"/>
</dbReference>
<feature type="compositionally biased region" description="Low complexity" evidence="1">
    <location>
        <begin position="387"/>
        <end position="408"/>
    </location>
</feature>
<protein>
    <submittedName>
        <fullName evidence="3">Uncharacterized protein</fullName>
    </submittedName>
</protein>
<name>A0ABD3PLR6_9STRA</name>
<feature type="compositionally biased region" description="Polar residues" evidence="1">
    <location>
        <begin position="409"/>
        <end position="421"/>
    </location>
</feature>
<feature type="compositionally biased region" description="Polar residues" evidence="1">
    <location>
        <begin position="213"/>
        <end position="223"/>
    </location>
</feature>
<evidence type="ECO:0000256" key="2">
    <source>
        <dbReference type="SAM" id="SignalP"/>
    </source>
</evidence>
<evidence type="ECO:0000256" key="1">
    <source>
        <dbReference type="SAM" id="MobiDB-lite"/>
    </source>
</evidence>